<proteinExistence type="inferred from homology"/>
<evidence type="ECO:0000256" key="2">
    <source>
        <dbReference type="ARBA" id="ARBA00006337"/>
    </source>
</evidence>
<evidence type="ECO:0000256" key="9">
    <source>
        <dbReference type="PROSITE-ProRule" id="PRU00703"/>
    </source>
</evidence>
<keyword evidence="4 11" id="KW-0812">Transmembrane</keyword>
<sequence>MEFLLDPSIWAGLLTLIVLEIVLGIDNLVFIAILADKLPPKQRDKARLIGLSLALLMRLGLLSLISWMVTLTRPLFSVAQFSFAGRDLILLLGGIFLLFKATMELHERLENRQLEGDGNKSYASFWAVVIQIVVLDAVFSLDAVITAVGMVNHLPVMMTAVVIAMGIMLLASKPLTNFVNAHPTVVVLCLSFLLMIGLSLVAEGFGFHIPKGYLYAAIGFSILIELFNQIARRNFIRHQSHRPMRERTAEAILRLMGGRRGSGSASAEDSNAPTESPTLPQEAFKDEERYMINGVLTLASRSIRSIMTPRGDISWVDATKPLDEIRMQLLDTPHSLFPVCRGELDEVTGVVRAKELLVALEHGMDINVFAAASPPIIVPETLDPINLLGVLRRAKGSFVLVTNEFGVVQGLVTPLDVLEAIAGEFPDEDETPDIVSDGEGWLVKGGTDLHSLQQWLDYHSLVKQGDDYASLAGLLIGQKGQLPQPGEVIDIPPLHFTIVEATDYRIDLVRITKDQPRDEDDEE</sequence>
<dbReference type="Gene3D" id="3.10.580.10">
    <property type="entry name" value="CBS-domain"/>
    <property type="match status" value="1"/>
</dbReference>
<feature type="transmembrane region" description="Helical" evidence="11">
    <location>
        <begin position="81"/>
        <end position="101"/>
    </location>
</feature>
<accession>A0A2L0IGP9</accession>
<evidence type="ECO:0000259" key="12">
    <source>
        <dbReference type="PROSITE" id="PS51371"/>
    </source>
</evidence>
<dbReference type="SUPFAM" id="SSF54631">
    <property type="entry name" value="CBS-domain pair"/>
    <property type="match status" value="1"/>
</dbReference>
<dbReference type="Gene3D" id="3.30.465.10">
    <property type="match status" value="1"/>
</dbReference>
<evidence type="ECO:0000256" key="3">
    <source>
        <dbReference type="ARBA" id="ARBA00022475"/>
    </source>
</evidence>
<dbReference type="KEGG" id="pgz:C2E15_11860"/>
<comment type="similarity">
    <text evidence="2">Belongs to the UPF0053 family.</text>
</comment>
<feature type="transmembrane region" description="Helical" evidence="11">
    <location>
        <begin position="154"/>
        <end position="172"/>
    </location>
</feature>
<evidence type="ECO:0000256" key="7">
    <source>
        <dbReference type="ARBA" id="ARBA00023122"/>
    </source>
</evidence>
<protein>
    <recommendedName>
        <fullName evidence="12">CBS domain-containing protein</fullName>
    </recommendedName>
</protein>
<feature type="transmembrane region" description="Helical" evidence="11">
    <location>
        <begin position="213"/>
        <end position="231"/>
    </location>
</feature>
<evidence type="ECO:0000313" key="13">
    <source>
        <dbReference type="EMBL" id="AUX93704.1"/>
    </source>
</evidence>
<evidence type="ECO:0000256" key="4">
    <source>
        <dbReference type="ARBA" id="ARBA00022692"/>
    </source>
</evidence>
<dbReference type="InterPro" id="IPR005170">
    <property type="entry name" value="Transptr-assoc_dom"/>
</dbReference>
<name>A0A2L0IGP9_9GAMM</name>
<dbReference type="FunFam" id="3.10.580.10:FF:000008">
    <property type="entry name" value="Integral membrane protein TerC"/>
    <property type="match status" value="1"/>
</dbReference>
<dbReference type="InterPro" id="IPR036318">
    <property type="entry name" value="FAD-bd_PCMH-like_sf"/>
</dbReference>
<dbReference type="InterPro" id="IPR016169">
    <property type="entry name" value="FAD-bd_PCMH_sub2"/>
</dbReference>
<evidence type="ECO:0000256" key="1">
    <source>
        <dbReference type="ARBA" id="ARBA00004651"/>
    </source>
</evidence>
<dbReference type="Pfam" id="PF03741">
    <property type="entry name" value="TerC"/>
    <property type="match status" value="1"/>
</dbReference>
<dbReference type="InterPro" id="IPR046342">
    <property type="entry name" value="CBS_dom_sf"/>
</dbReference>
<feature type="transmembrane region" description="Helical" evidence="11">
    <location>
        <begin position="48"/>
        <end position="69"/>
    </location>
</feature>
<feature type="domain" description="CBS" evidence="12">
    <location>
        <begin position="371"/>
        <end position="428"/>
    </location>
</feature>
<dbReference type="EMBL" id="CP026377">
    <property type="protein sequence ID" value="AUX93704.1"/>
    <property type="molecule type" value="Genomic_DNA"/>
</dbReference>
<feature type="region of interest" description="Disordered" evidence="10">
    <location>
        <begin position="259"/>
        <end position="283"/>
    </location>
</feature>
<evidence type="ECO:0000256" key="8">
    <source>
        <dbReference type="ARBA" id="ARBA00023136"/>
    </source>
</evidence>
<dbReference type="Pfam" id="PF00571">
    <property type="entry name" value="CBS"/>
    <property type="match status" value="1"/>
</dbReference>
<keyword evidence="14" id="KW-1185">Reference proteome</keyword>
<dbReference type="RefSeq" id="WP_104957549.1">
    <property type="nucleotide sequence ID" value="NZ_CP026377.1"/>
</dbReference>
<dbReference type="SUPFAM" id="SSF56176">
    <property type="entry name" value="FAD-binding/transporter-associated domain-like"/>
    <property type="match status" value="1"/>
</dbReference>
<organism evidence="13 14">
    <name type="scientific">Mixta gaviniae</name>
    <dbReference type="NCBI Taxonomy" id="665914"/>
    <lineage>
        <taxon>Bacteria</taxon>
        <taxon>Pseudomonadati</taxon>
        <taxon>Pseudomonadota</taxon>
        <taxon>Gammaproteobacteria</taxon>
        <taxon>Enterobacterales</taxon>
        <taxon>Erwiniaceae</taxon>
        <taxon>Mixta</taxon>
    </lineage>
</organism>
<keyword evidence="6 11" id="KW-1133">Transmembrane helix</keyword>
<dbReference type="InterPro" id="IPR005496">
    <property type="entry name" value="Integral_membrane_TerC"/>
</dbReference>
<dbReference type="CDD" id="cd04590">
    <property type="entry name" value="CBS_pair_CorC_HlyC_assoc"/>
    <property type="match status" value="1"/>
</dbReference>
<dbReference type="PANTHER" id="PTHR22777:SF15">
    <property type="entry name" value="UPF0053 INNER MEMBRANE PROTEIN YOAE"/>
    <property type="match status" value="1"/>
</dbReference>
<gene>
    <name evidence="13" type="ORF">C2E15_11860</name>
</gene>
<comment type="subcellular location">
    <subcellularLocation>
        <location evidence="1">Cell membrane</location>
        <topology evidence="1">Multi-pass membrane protein</topology>
    </subcellularLocation>
</comment>
<evidence type="ECO:0000256" key="5">
    <source>
        <dbReference type="ARBA" id="ARBA00022737"/>
    </source>
</evidence>
<feature type="domain" description="CBS" evidence="12">
    <location>
        <begin position="307"/>
        <end position="366"/>
    </location>
</feature>
<feature type="transmembrane region" description="Helical" evidence="11">
    <location>
        <begin position="12"/>
        <end position="36"/>
    </location>
</feature>
<evidence type="ECO:0000256" key="6">
    <source>
        <dbReference type="ARBA" id="ARBA00022989"/>
    </source>
</evidence>
<reference evidence="13 14" key="1">
    <citation type="submission" date="2018-01" db="EMBL/GenBank/DDBJ databases">
        <title>Complete and assembled Genome of Pantoea gaviniae DSM22758T.</title>
        <authorList>
            <person name="Stevens M.J.A."/>
            <person name="Zurfluh K."/>
            <person name="Stephan R."/>
        </authorList>
    </citation>
    <scope>NUCLEOTIDE SEQUENCE [LARGE SCALE GENOMIC DNA]</scope>
    <source>
        <strain evidence="13 14">DSM 22758</strain>
    </source>
</reference>
<dbReference type="GO" id="GO:0005886">
    <property type="term" value="C:plasma membrane"/>
    <property type="evidence" value="ECO:0007669"/>
    <property type="project" value="UniProtKB-SubCell"/>
</dbReference>
<keyword evidence="7 9" id="KW-0129">CBS domain</keyword>
<dbReference type="PROSITE" id="PS51371">
    <property type="entry name" value="CBS"/>
    <property type="match status" value="2"/>
</dbReference>
<keyword evidence="8 11" id="KW-0472">Membrane</keyword>
<dbReference type="SMART" id="SM01091">
    <property type="entry name" value="CorC_HlyC"/>
    <property type="match status" value="1"/>
</dbReference>
<feature type="compositionally biased region" description="Polar residues" evidence="10">
    <location>
        <begin position="268"/>
        <end position="279"/>
    </location>
</feature>
<dbReference type="AlphaFoldDB" id="A0A2L0IGP9"/>
<feature type="transmembrane region" description="Helical" evidence="11">
    <location>
        <begin position="184"/>
        <end position="207"/>
    </location>
</feature>
<evidence type="ECO:0000256" key="11">
    <source>
        <dbReference type="SAM" id="Phobius"/>
    </source>
</evidence>
<evidence type="ECO:0000313" key="14">
    <source>
        <dbReference type="Proteomes" id="UP000238365"/>
    </source>
</evidence>
<evidence type="ECO:0000256" key="10">
    <source>
        <dbReference type="SAM" id="MobiDB-lite"/>
    </source>
</evidence>
<keyword evidence="5" id="KW-0677">Repeat</keyword>
<dbReference type="GO" id="GO:0050660">
    <property type="term" value="F:flavin adenine dinucleotide binding"/>
    <property type="evidence" value="ECO:0007669"/>
    <property type="project" value="InterPro"/>
</dbReference>
<dbReference type="Proteomes" id="UP000238365">
    <property type="component" value="Chromosome"/>
</dbReference>
<dbReference type="PANTHER" id="PTHR22777">
    <property type="entry name" value="HEMOLYSIN-RELATED"/>
    <property type="match status" value="1"/>
</dbReference>
<dbReference type="InterPro" id="IPR044751">
    <property type="entry name" value="Ion_transp-like_CBS"/>
</dbReference>
<keyword evidence="3" id="KW-1003">Cell membrane</keyword>
<dbReference type="Pfam" id="PF03471">
    <property type="entry name" value="CorC_HlyC"/>
    <property type="match status" value="1"/>
</dbReference>
<feature type="transmembrane region" description="Helical" evidence="11">
    <location>
        <begin position="122"/>
        <end position="148"/>
    </location>
</feature>
<dbReference type="InterPro" id="IPR000644">
    <property type="entry name" value="CBS_dom"/>
</dbReference>